<feature type="domain" description="Tyr recombinase" evidence="3">
    <location>
        <begin position="181"/>
        <end position="366"/>
    </location>
</feature>
<dbReference type="SUPFAM" id="SSF56349">
    <property type="entry name" value="DNA breaking-rejoining enzymes"/>
    <property type="match status" value="1"/>
</dbReference>
<proteinExistence type="predicted"/>
<evidence type="ECO:0000256" key="1">
    <source>
        <dbReference type="ARBA" id="ARBA00022908"/>
    </source>
</evidence>
<dbReference type="Gene3D" id="1.10.443.10">
    <property type="entry name" value="Intergrase catalytic core"/>
    <property type="match status" value="1"/>
</dbReference>
<evidence type="ECO:0000313" key="4">
    <source>
        <dbReference type="EMBL" id="CAH2399091.1"/>
    </source>
</evidence>
<dbReference type="InterPro" id="IPR013762">
    <property type="entry name" value="Integrase-like_cat_sf"/>
</dbReference>
<keyword evidence="1" id="KW-0229">DNA integration</keyword>
<name>A0ABM9DR07_9HYPH</name>
<protein>
    <submittedName>
        <fullName evidence="4">Integrase</fullName>
    </submittedName>
</protein>
<reference evidence="4" key="1">
    <citation type="submission" date="2022-03" db="EMBL/GenBank/DDBJ databases">
        <authorList>
            <person name="Brunel B."/>
        </authorList>
    </citation>
    <scope>NUCLEOTIDE SEQUENCE</scope>
    <source>
        <strain evidence="4">STM4922sample</strain>
    </source>
</reference>
<dbReference type="PANTHER" id="PTHR30349">
    <property type="entry name" value="PHAGE INTEGRASE-RELATED"/>
    <property type="match status" value="1"/>
</dbReference>
<dbReference type="InterPro" id="IPR050090">
    <property type="entry name" value="Tyrosine_recombinase_XerCD"/>
</dbReference>
<dbReference type="PANTHER" id="PTHR30349:SF64">
    <property type="entry name" value="PROPHAGE INTEGRASE INTD-RELATED"/>
    <property type="match status" value="1"/>
</dbReference>
<dbReference type="Pfam" id="PF00589">
    <property type="entry name" value="Phage_integrase"/>
    <property type="match status" value="1"/>
</dbReference>
<dbReference type="CDD" id="cd00796">
    <property type="entry name" value="INT_Rci_Hp1_C"/>
    <property type="match status" value="1"/>
</dbReference>
<dbReference type="EMBL" id="CAKXZS010000014">
    <property type="protein sequence ID" value="CAH2399091.1"/>
    <property type="molecule type" value="Genomic_DNA"/>
</dbReference>
<gene>
    <name evidence="4" type="ORF">MES4922_210080</name>
</gene>
<dbReference type="InterPro" id="IPR002104">
    <property type="entry name" value="Integrase_catalytic"/>
</dbReference>
<evidence type="ECO:0000256" key="2">
    <source>
        <dbReference type="ARBA" id="ARBA00023172"/>
    </source>
</evidence>
<keyword evidence="2" id="KW-0233">DNA recombination</keyword>
<keyword evidence="5" id="KW-1185">Reference proteome</keyword>
<dbReference type="RefSeq" id="WP_254024904.1">
    <property type="nucleotide sequence ID" value="NZ_CAKXZS010000014.1"/>
</dbReference>
<dbReference type="InterPro" id="IPR011010">
    <property type="entry name" value="DNA_brk_join_enz"/>
</dbReference>
<sequence length="386" mass="43847">MSVFRRADSKDGLYSYDFQLQGRRFSGSTGCTSKREAKQVETIKRAEAKAVLDVEKAFSDPNMTVAIAASRYWEEVGQHHENWKNTEWSMAWLVSHFGQDTLLQAIDDEKVTTMVAKRRGEFVPSQRKPGRKYKTPEVKKRVSAATVNRTVTQPLREVIIRAGALWGARTATIDWSKHLLPEPKERVREASSGEEAAIMAELARGYEVAVEFAFINGCRRMEILGLEWSRVDFFGRQFTVIGKGKKSRVIPMTKRTFEILWAQQNYHAEKVFTYIAARTVKTGDRRLIKGNPYPLTESGLKTAMRRAVPKAGVKNFHFHDTRHTAATRVLRNSNLKVVQQLLGHEDIKTTTKYAHAMMDDVLNAMEAAKPKNAEEAYTHASKPVRS</sequence>
<accession>A0ABM9DR07</accession>
<organism evidence="4 5">
    <name type="scientific">Mesorhizobium ventifaucium</name>
    <dbReference type="NCBI Taxonomy" id="666020"/>
    <lineage>
        <taxon>Bacteria</taxon>
        <taxon>Pseudomonadati</taxon>
        <taxon>Pseudomonadota</taxon>
        <taxon>Alphaproteobacteria</taxon>
        <taxon>Hyphomicrobiales</taxon>
        <taxon>Phyllobacteriaceae</taxon>
        <taxon>Mesorhizobium</taxon>
    </lineage>
</organism>
<evidence type="ECO:0000259" key="3">
    <source>
        <dbReference type="PROSITE" id="PS51898"/>
    </source>
</evidence>
<dbReference type="Proteomes" id="UP001152604">
    <property type="component" value="Unassembled WGS sequence"/>
</dbReference>
<comment type="caution">
    <text evidence="4">The sequence shown here is derived from an EMBL/GenBank/DDBJ whole genome shotgun (WGS) entry which is preliminary data.</text>
</comment>
<dbReference type="PROSITE" id="PS51898">
    <property type="entry name" value="TYR_RECOMBINASE"/>
    <property type="match status" value="1"/>
</dbReference>
<evidence type="ECO:0000313" key="5">
    <source>
        <dbReference type="Proteomes" id="UP001152604"/>
    </source>
</evidence>